<keyword evidence="1" id="KW-0479">Metal-binding</keyword>
<keyword evidence="2" id="KW-0472">Membrane</keyword>
<dbReference type="EMBL" id="JAGFBR010000008">
    <property type="protein sequence ID" value="KAH0463518.1"/>
    <property type="molecule type" value="Genomic_DNA"/>
</dbReference>
<dbReference type="PROSITE" id="PS50089">
    <property type="entry name" value="ZF_RING_2"/>
    <property type="match status" value="1"/>
</dbReference>
<dbReference type="AlphaFoldDB" id="A0AAV7H7N2"/>
<keyword evidence="1" id="KW-0863">Zinc-finger</keyword>
<comment type="caution">
    <text evidence="4">The sequence shown here is derived from an EMBL/GenBank/DDBJ whole genome shotgun (WGS) entry which is preliminary data.</text>
</comment>
<dbReference type="InterPro" id="IPR001841">
    <property type="entry name" value="Znf_RING"/>
</dbReference>
<name>A0AAV7H7N2_DENCH</name>
<protein>
    <recommendedName>
        <fullName evidence="3">RING-type domain-containing protein</fullName>
    </recommendedName>
</protein>
<dbReference type="Pfam" id="PF13639">
    <property type="entry name" value="zf-RING_2"/>
    <property type="match status" value="1"/>
</dbReference>
<keyword evidence="2" id="KW-0812">Transmembrane</keyword>
<dbReference type="SMART" id="SM00184">
    <property type="entry name" value="RING"/>
    <property type="match status" value="1"/>
</dbReference>
<accession>A0AAV7H7N2</accession>
<keyword evidence="1" id="KW-0862">Zinc</keyword>
<sequence>MNYATATAIIIVVLLVLITITFFCYLVCSHSTAAPPLQPEANTETGLNDTTLESWPTLTYAEAKRQDPRAAAAGSCSLCFVDYNEEEEGKDQPLRLLPDCGHLFHAVCVDPWLRQHGSTCPLCRSSVMNVATQMSLADGIPLPLEIDLA</sequence>
<keyword evidence="2" id="KW-1133">Transmembrane helix</keyword>
<dbReference type="Gene3D" id="3.30.40.10">
    <property type="entry name" value="Zinc/RING finger domain, C3HC4 (zinc finger)"/>
    <property type="match status" value="1"/>
</dbReference>
<dbReference type="GO" id="GO:0008270">
    <property type="term" value="F:zinc ion binding"/>
    <property type="evidence" value="ECO:0007669"/>
    <property type="project" value="UniProtKB-KW"/>
</dbReference>
<organism evidence="4 5">
    <name type="scientific">Dendrobium chrysotoxum</name>
    <name type="common">Orchid</name>
    <dbReference type="NCBI Taxonomy" id="161865"/>
    <lineage>
        <taxon>Eukaryota</taxon>
        <taxon>Viridiplantae</taxon>
        <taxon>Streptophyta</taxon>
        <taxon>Embryophyta</taxon>
        <taxon>Tracheophyta</taxon>
        <taxon>Spermatophyta</taxon>
        <taxon>Magnoliopsida</taxon>
        <taxon>Liliopsida</taxon>
        <taxon>Asparagales</taxon>
        <taxon>Orchidaceae</taxon>
        <taxon>Epidendroideae</taxon>
        <taxon>Malaxideae</taxon>
        <taxon>Dendrobiinae</taxon>
        <taxon>Dendrobium</taxon>
    </lineage>
</organism>
<dbReference type="Proteomes" id="UP000775213">
    <property type="component" value="Unassembled WGS sequence"/>
</dbReference>
<keyword evidence="5" id="KW-1185">Reference proteome</keyword>
<gene>
    <name evidence="4" type="ORF">IEQ34_008100</name>
</gene>
<evidence type="ECO:0000256" key="1">
    <source>
        <dbReference type="PROSITE-ProRule" id="PRU00175"/>
    </source>
</evidence>
<evidence type="ECO:0000313" key="5">
    <source>
        <dbReference type="Proteomes" id="UP000775213"/>
    </source>
</evidence>
<reference evidence="4 5" key="1">
    <citation type="journal article" date="2021" name="Hortic Res">
        <title>Chromosome-scale assembly of the Dendrobium chrysotoxum genome enhances the understanding of orchid evolution.</title>
        <authorList>
            <person name="Zhang Y."/>
            <person name="Zhang G.Q."/>
            <person name="Zhang D."/>
            <person name="Liu X.D."/>
            <person name="Xu X.Y."/>
            <person name="Sun W.H."/>
            <person name="Yu X."/>
            <person name="Zhu X."/>
            <person name="Wang Z.W."/>
            <person name="Zhao X."/>
            <person name="Zhong W.Y."/>
            <person name="Chen H."/>
            <person name="Yin W.L."/>
            <person name="Huang T."/>
            <person name="Niu S.C."/>
            <person name="Liu Z.J."/>
        </authorList>
    </citation>
    <scope>NUCLEOTIDE SEQUENCE [LARGE SCALE GENOMIC DNA]</scope>
    <source>
        <strain evidence="4">Lindl</strain>
    </source>
</reference>
<evidence type="ECO:0000313" key="4">
    <source>
        <dbReference type="EMBL" id="KAH0463518.1"/>
    </source>
</evidence>
<dbReference type="SUPFAM" id="SSF57850">
    <property type="entry name" value="RING/U-box"/>
    <property type="match status" value="1"/>
</dbReference>
<evidence type="ECO:0000256" key="2">
    <source>
        <dbReference type="SAM" id="Phobius"/>
    </source>
</evidence>
<feature type="domain" description="RING-type" evidence="3">
    <location>
        <begin position="76"/>
        <end position="124"/>
    </location>
</feature>
<proteinExistence type="predicted"/>
<feature type="transmembrane region" description="Helical" evidence="2">
    <location>
        <begin position="6"/>
        <end position="28"/>
    </location>
</feature>
<dbReference type="InterPro" id="IPR045899">
    <property type="entry name" value="ATL71-like"/>
</dbReference>
<dbReference type="PANTHER" id="PTHR46719:SF14">
    <property type="entry name" value="TRANSCRIPTION FACTOR C2H2 FAMILY-RELATED"/>
    <property type="match status" value="1"/>
</dbReference>
<evidence type="ECO:0000259" key="3">
    <source>
        <dbReference type="PROSITE" id="PS50089"/>
    </source>
</evidence>
<dbReference type="InterPro" id="IPR013083">
    <property type="entry name" value="Znf_RING/FYVE/PHD"/>
</dbReference>
<dbReference type="PANTHER" id="PTHR46719">
    <property type="entry name" value="TRANSCRIPTION FACTOR C2H2 FAMILY-RELATED"/>
    <property type="match status" value="1"/>
</dbReference>